<keyword evidence="19" id="KW-1185">Reference proteome</keyword>
<dbReference type="PANTHER" id="PTHR47982">
    <property type="entry name" value="PROLINE-RICH RECEPTOR-LIKE PROTEIN KINASE PERK4"/>
    <property type="match status" value="1"/>
</dbReference>
<feature type="compositionally biased region" description="Pro residues" evidence="15">
    <location>
        <begin position="14"/>
        <end position="36"/>
    </location>
</feature>
<feature type="compositionally biased region" description="Basic and acidic residues" evidence="15">
    <location>
        <begin position="100"/>
        <end position="117"/>
    </location>
</feature>
<reference evidence="18" key="1">
    <citation type="submission" date="2018-01" db="EMBL/GenBank/DDBJ databases">
        <authorList>
            <person name="Mao J.F."/>
        </authorList>
    </citation>
    <scope>NUCLEOTIDE SEQUENCE</scope>
    <source>
        <strain evidence="18">Huo1</strain>
        <tissue evidence="18">Leaf</tissue>
    </source>
</reference>
<evidence type="ECO:0000256" key="11">
    <source>
        <dbReference type="ARBA" id="ARBA00023136"/>
    </source>
</evidence>
<feature type="region of interest" description="Disordered" evidence="15">
    <location>
        <begin position="489"/>
        <end position="532"/>
    </location>
</feature>
<feature type="transmembrane region" description="Helical" evidence="16">
    <location>
        <begin position="68"/>
        <end position="91"/>
    </location>
</feature>
<evidence type="ECO:0000259" key="17">
    <source>
        <dbReference type="PROSITE" id="PS50011"/>
    </source>
</evidence>
<organism evidence="18">
    <name type="scientific">Salvia splendens</name>
    <name type="common">Scarlet sage</name>
    <dbReference type="NCBI Taxonomy" id="180675"/>
    <lineage>
        <taxon>Eukaryota</taxon>
        <taxon>Viridiplantae</taxon>
        <taxon>Streptophyta</taxon>
        <taxon>Embryophyta</taxon>
        <taxon>Tracheophyta</taxon>
        <taxon>Spermatophyta</taxon>
        <taxon>Magnoliopsida</taxon>
        <taxon>eudicotyledons</taxon>
        <taxon>Gunneridae</taxon>
        <taxon>Pentapetalae</taxon>
        <taxon>asterids</taxon>
        <taxon>lamiids</taxon>
        <taxon>Lamiales</taxon>
        <taxon>Lamiaceae</taxon>
        <taxon>Nepetoideae</taxon>
        <taxon>Mentheae</taxon>
        <taxon>Salviinae</taxon>
        <taxon>Salvia</taxon>
        <taxon>Salvia subgen. Calosphace</taxon>
        <taxon>core Calosphace</taxon>
    </lineage>
</organism>
<keyword evidence="4" id="KW-0723">Serine/threonine-protein kinase</keyword>
<name>A0A8X8YWM7_SALSN</name>
<evidence type="ECO:0000256" key="10">
    <source>
        <dbReference type="ARBA" id="ARBA00022989"/>
    </source>
</evidence>
<dbReference type="FunFam" id="1.10.510.10:FF:000173">
    <property type="entry name" value="proline-rich receptor-like protein kinase PERK8"/>
    <property type="match status" value="1"/>
</dbReference>
<dbReference type="CDD" id="cd14066">
    <property type="entry name" value="STKc_IRAK"/>
    <property type="match status" value="1"/>
</dbReference>
<dbReference type="EC" id="2.7.11.1" evidence="2"/>
<evidence type="ECO:0000256" key="6">
    <source>
        <dbReference type="ARBA" id="ARBA00022692"/>
    </source>
</evidence>
<feature type="domain" description="Protein kinase" evidence="17">
    <location>
        <begin position="204"/>
        <end position="476"/>
    </location>
</feature>
<protein>
    <recommendedName>
        <fullName evidence="2">non-specific serine/threonine protein kinase</fullName>
        <ecNumber evidence="2">2.7.11.1</ecNumber>
    </recommendedName>
</protein>
<dbReference type="Gene3D" id="3.30.200.20">
    <property type="entry name" value="Phosphorylase Kinase, domain 1"/>
    <property type="match status" value="1"/>
</dbReference>
<keyword evidence="10 16" id="KW-1133">Transmembrane helix</keyword>
<dbReference type="PROSITE" id="PS00107">
    <property type="entry name" value="PROTEIN_KINASE_ATP"/>
    <property type="match status" value="1"/>
</dbReference>
<evidence type="ECO:0000256" key="7">
    <source>
        <dbReference type="ARBA" id="ARBA00022741"/>
    </source>
</evidence>
<dbReference type="SUPFAM" id="SSF56112">
    <property type="entry name" value="Protein kinase-like (PK-like)"/>
    <property type="match status" value="1"/>
</dbReference>
<keyword evidence="3" id="KW-1003">Cell membrane</keyword>
<evidence type="ECO:0000256" key="2">
    <source>
        <dbReference type="ARBA" id="ARBA00012513"/>
    </source>
</evidence>
<evidence type="ECO:0000256" key="12">
    <source>
        <dbReference type="ARBA" id="ARBA00047899"/>
    </source>
</evidence>
<keyword evidence="6 16" id="KW-0812">Transmembrane</keyword>
<keyword evidence="7 14" id="KW-0547">Nucleotide-binding</keyword>
<evidence type="ECO:0000313" key="19">
    <source>
        <dbReference type="Proteomes" id="UP000298416"/>
    </source>
</evidence>
<comment type="catalytic activity">
    <reaction evidence="12">
        <text>L-threonyl-[protein] + ATP = O-phospho-L-threonyl-[protein] + ADP + H(+)</text>
        <dbReference type="Rhea" id="RHEA:46608"/>
        <dbReference type="Rhea" id="RHEA-COMP:11060"/>
        <dbReference type="Rhea" id="RHEA-COMP:11605"/>
        <dbReference type="ChEBI" id="CHEBI:15378"/>
        <dbReference type="ChEBI" id="CHEBI:30013"/>
        <dbReference type="ChEBI" id="CHEBI:30616"/>
        <dbReference type="ChEBI" id="CHEBI:61977"/>
        <dbReference type="ChEBI" id="CHEBI:456216"/>
        <dbReference type="EC" id="2.7.11.1"/>
    </reaction>
</comment>
<gene>
    <name evidence="18" type="ORF">SASPL_156744</name>
</gene>
<keyword evidence="8" id="KW-0418">Kinase</keyword>
<evidence type="ECO:0000256" key="1">
    <source>
        <dbReference type="ARBA" id="ARBA00004162"/>
    </source>
</evidence>
<evidence type="ECO:0000313" key="18">
    <source>
        <dbReference type="EMBL" id="KAG6383503.1"/>
    </source>
</evidence>
<accession>A0A8X8YWM7</accession>
<feature type="region of interest" description="Disordered" evidence="15">
    <location>
        <begin position="100"/>
        <end position="175"/>
    </location>
</feature>
<dbReference type="InterPro" id="IPR008271">
    <property type="entry name" value="Ser/Thr_kinase_AS"/>
</dbReference>
<evidence type="ECO:0000256" key="16">
    <source>
        <dbReference type="SAM" id="Phobius"/>
    </source>
</evidence>
<dbReference type="InterPro" id="IPR017441">
    <property type="entry name" value="Protein_kinase_ATP_BS"/>
</dbReference>
<evidence type="ECO:0000256" key="14">
    <source>
        <dbReference type="PROSITE-ProRule" id="PRU10141"/>
    </source>
</evidence>
<dbReference type="InterPro" id="IPR001245">
    <property type="entry name" value="Ser-Thr/Tyr_kinase_cat_dom"/>
</dbReference>
<dbReference type="Pfam" id="PF07714">
    <property type="entry name" value="PK_Tyr_Ser-Thr"/>
    <property type="match status" value="1"/>
</dbReference>
<feature type="compositionally biased region" description="Low complexity" evidence="15">
    <location>
        <begin position="507"/>
        <end position="518"/>
    </location>
</feature>
<dbReference type="FunFam" id="3.30.200.20:FF:000207">
    <property type="entry name" value="proline-rich receptor-like protein kinase PERK1"/>
    <property type="match status" value="1"/>
</dbReference>
<keyword evidence="9 14" id="KW-0067">ATP-binding</keyword>
<dbReference type="InterPro" id="IPR000719">
    <property type="entry name" value="Prot_kinase_dom"/>
</dbReference>
<dbReference type="GO" id="GO:0005524">
    <property type="term" value="F:ATP binding"/>
    <property type="evidence" value="ECO:0007669"/>
    <property type="project" value="UniProtKB-UniRule"/>
</dbReference>
<evidence type="ECO:0000256" key="13">
    <source>
        <dbReference type="ARBA" id="ARBA00048679"/>
    </source>
</evidence>
<dbReference type="GO" id="GO:0004674">
    <property type="term" value="F:protein serine/threonine kinase activity"/>
    <property type="evidence" value="ECO:0007669"/>
    <property type="project" value="UniProtKB-KW"/>
</dbReference>
<dbReference type="PROSITE" id="PS50011">
    <property type="entry name" value="PROTEIN_KINASE_DOM"/>
    <property type="match status" value="1"/>
</dbReference>
<dbReference type="EMBL" id="PNBA02000530">
    <property type="protein sequence ID" value="KAG6383503.1"/>
    <property type="molecule type" value="Genomic_DNA"/>
</dbReference>
<sequence length="532" mass="58439">MRILQDTATEEASSPPPPPPLRKSPPPKARAPPPPQMLTRGELDEGWSGALADAFTWPPPSKKHREDAIIGSTVGVGLAILLLLIFCLCCCRKKKRKDYDDHESYYDREKPRRDSGHYYKSTHGNRNWQNNGSYNPKDSSKKYPQPHSSEQWVPTPPPPPPNLSSRIFSGGATMPPPHPPMVWSGGNNKSTFSINDLAAATDGFAQANLLGQGGFGYVHKGVLPNGKEVAVKSLKSNSGQGEREFQAEVEIISRVHHRHLVSLVGYCISGSQRLLVYEFVANSTLEDHLHGPDRPTMEFSTRLKIALGAAKGFSYLHEDCHPRIIHRDIKAANILLDDNFEAKVADFGLAKLSSDNNTHVSTRIMGTCGYLAPEYASSGKLTEKSDVYSFGIVLLELITGRLPIDDTGDEEDDNIVDWANFDECGGRRASYEELVDPKLENGYEHGAMLRMVTAAAACVVRALEGDVSLDDLHEVILKGSLSASSSDFDLQRHLRPGPGVSNQSFTSSDVSDQPQSSSHEQRRPGPMFRYGS</sequence>
<dbReference type="PROSITE" id="PS00108">
    <property type="entry name" value="PROTEIN_KINASE_ST"/>
    <property type="match status" value="1"/>
</dbReference>
<dbReference type="Proteomes" id="UP000298416">
    <property type="component" value="Unassembled WGS sequence"/>
</dbReference>
<feature type="compositionally biased region" description="Polar residues" evidence="15">
    <location>
        <begin position="1"/>
        <end position="11"/>
    </location>
</feature>
<dbReference type="GO" id="GO:0005886">
    <property type="term" value="C:plasma membrane"/>
    <property type="evidence" value="ECO:0007669"/>
    <property type="project" value="UniProtKB-SubCell"/>
</dbReference>
<comment type="subcellular location">
    <subcellularLocation>
        <location evidence="1">Cell membrane</location>
        <topology evidence="1">Single-pass membrane protein</topology>
    </subcellularLocation>
</comment>
<dbReference type="InterPro" id="IPR047117">
    <property type="entry name" value="PERK1-13-like"/>
</dbReference>
<feature type="region of interest" description="Disordered" evidence="15">
    <location>
        <begin position="1"/>
        <end position="42"/>
    </location>
</feature>
<evidence type="ECO:0000256" key="5">
    <source>
        <dbReference type="ARBA" id="ARBA00022679"/>
    </source>
</evidence>
<comment type="caution">
    <text evidence="18">The sequence shown here is derived from an EMBL/GenBank/DDBJ whole genome shotgun (WGS) entry which is preliminary data.</text>
</comment>
<dbReference type="PANTHER" id="PTHR47982:SF47">
    <property type="entry name" value="PROLINE-RICH RECEPTOR-LIKE PROTEIN KINASE PERK6-RELATED"/>
    <property type="match status" value="1"/>
</dbReference>
<dbReference type="SMART" id="SM00220">
    <property type="entry name" value="S_TKc"/>
    <property type="match status" value="1"/>
</dbReference>
<evidence type="ECO:0000256" key="4">
    <source>
        <dbReference type="ARBA" id="ARBA00022527"/>
    </source>
</evidence>
<keyword evidence="11 16" id="KW-0472">Membrane</keyword>
<evidence type="ECO:0000256" key="8">
    <source>
        <dbReference type="ARBA" id="ARBA00022777"/>
    </source>
</evidence>
<evidence type="ECO:0000256" key="3">
    <source>
        <dbReference type="ARBA" id="ARBA00022475"/>
    </source>
</evidence>
<keyword evidence="5" id="KW-0808">Transferase</keyword>
<dbReference type="InterPro" id="IPR011009">
    <property type="entry name" value="Kinase-like_dom_sf"/>
</dbReference>
<comment type="catalytic activity">
    <reaction evidence="13">
        <text>L-seryl-[protein] + ATP = O-phospho-L-seryl-[protein] + ADP + H(+)</text>
        <dbReference type="Rhea" id="RHEA:17989"/>
        <dbReference type="Rhea" id="RHEA-COMP:9863"/>
        <dbReference type="Rhea" id="RHEA-COMP:11604"/>
        <dbReference type="ChEBI" id="CHEBI:15378"/>
        <dbReference type="ChEBI" id="CHEBI:29999"/>
        <dbReference type="ChEBI" id="CHEBI:30616"/>
        <dbReference type="ChEBI" id="CHEBI:83421"/>
        <dbReference type="ChEBI" id="CHEBI:456216"/>
        <dbReference type="EC" id="2.7.11.1"/>
    </reaction>
</comment>
<evidence type="ECO:0000256" key="15">
    <source>
        <dbReference type="SAM" id="MobiDB-lite"/>
    </source>
</evidence>
<feature type="binding site" evidence="14">
    <location>
        <position position="232"/>
    </location>
    <ligand>
        <name>ATP</name>
        <dbReference type="ChEBI" id="CHEBI:30616"/>
    </ligand>
</feature>
<reference evidence="18" key="2">
    <citation type="submission" date="2020-08" db="EMBL/GenBank/DDBJ databases">
        <title>Plant Genome Project.</title>
        <authorList>
            <person name="Zhang R.-G."/>
        </authorList>
    </citation>
    <scope>NUCLEOTIDE SEQUENCE</scope>
    <source>
        <strain evidence="18">Huo1</strain>
        <tissue evidence="18">Leaf</tissue>
    </source>
</reference>
<dbReference type="AlphaFoldDB" id="A0A8X8YWM7"/>
<dbReference type="Gene3D" id="1.10.510.10">
    <property type="entry name" value="Transferase(Phosphotransferase) domain 1"/>
    <property type="match status" value="1"/>
</dbReference>
<evidence type="ECO:0000256" key="9">
    <source>
        <dbReference type="ARBA" id="ARBA00022840"/>
    </source>
</evidence>
<feature type="compositionally biased region" description="Polar residues" evidence="15">
    <location>
        <begin position="122"/>
        <end position="137"/>
    </location>
</feature>
<proteinExistence type="predicted"/>